<dbReference type="GO" id="GO:0008483">
    <property type="term" value="F:transaminase activity"/>
    <property type="evidence" value="ECO:0007669"/>
    <property type="project" value="InterPro"/>
</dbReference>
<protein>
    <recommendedName>
        <fullName evidence="4">Glutamate-1-semialdehyde 2,1-aminomutase</fullName>
    </recommendedName>
</protein>
<organism evidence="3">
    <name type="scientific">marine sediment metagenome</name>
    <dbReference type="NCBI Taxonomy" id="412755"/>
    <lineage>
        <taxon>unclassified sequences</taxon>
        <taxon>metagenomes</taxon>
        <taxon>ecological metagenomes</taxon>
    </lineage>
</organism>
<dbReference type="PANTHER" id="PTHR43713:SF3">
    <property type="entry name" value="GLUTAMATE-1-SEMIALDEHYDE 2,1-AMINOMUTASE 1, CHLOROPLASTIC-RELATED"/>
    <property type="match status" value="1"/>
</dbReference>
<dbReference type="Pfam" id="PF00202">
    <property type="entry name" value="Aminotran_3"/>
    <property type="match status" value="1"/>
</dbReference>
<sequence>MEYEEIQERLKIITNTPIKLIPDDKMAKIRKDMAKKCPITKEMDEQFRTHIAGGTEHQLAIKDPFVLTIKKSSGTRMWDMDDNEYIDWLMSSGACMLGHNFLPLKDEIIKVYHDLDPNIYYNNEWEIKSVELIKKYVPSIELMQYFQSGTEADMAALRIARAFTRKEKIIKFAGSYHGWCGQLCVDMHVPFSGAMEAHGIPSGVYKNTLVVPLNDVKALEDS</sequence>
<evidence type="ECO:0000313" key="3">
    <source>
        <dbReference type="EMBL" id="GAG16733.1"/>
    </source>
</evidence>
<comment type="caution">
    <text evidence="3">The sequence shown here is derived from an EMBL/GenBank/DDBJ whole genome shotgun (WGS) entry which is preliminary data.</text>
</comment>
<dbReference type="Gene3D" id="3.90.1150.10">
    <property type="entry name" value="Aspartate Aminotransferase, domain 1"/>
    <property type="match status" value="1"/>
</dbReference>
<dbReference type="EMBL" id="BARS01036594">
    <property type="protein sequence ID" value="GAG16733.1"/>
    <property type="molecule type" value="Genomic_DNA"/>
</dbReference>
<dbReference type="PANTHER" id="PTHR43713">
    <property type="entry name" value="GLUTAMATE-1-SEMIALDEHYDE 2,1-AMINOMUTASE"/>
    <property type="match status" value="1"/>
</dbReference>
<accession>X0VWB2</accession>
<proteinExistence type="predicted"/>
<dbReference type="InterPro" id="IPR005814">
    <property type="entry name" value="Aminotrans_3"/>
</dbReference>
<dbReference type="GO" id="GO:0030170">
    <property type="term" value="F:pyridoxal phosphate binding"/>
    <property type="evidence" value="ECO:0007669"/>
    <property type="project" value="InterPro"/>
</dbReference>
<dbReference type="InterPro" id="IPR015421">
    <property type="entry name" value="PyrdxlP-dep_Trfase_major"/>
</dbReference>
<feature type="non-terminal residue" evidence="3">
    <location>
        <position position="222"/>
    </location>
</feature>
<dbReference type="SUPFAM" id="SSF53383">
    <property type="entry name" value="PLP-dependent transferases"/>
    <property type="match status" value="1"/>
</dbReference>
<comment type="cofactor">
    <cofactor evidence="1">
        <name>pyridoxal 5'-phosphate</name>
        <dbReference type="ChEBI" id="CHEBI:597326"/>
    </cofactor>
</comment>
<name>X0VWB2_9ZZZZ</name>
<keyword evidence="2" id="KW-0663">Pyridoxal phosphate</keyword>
<gene>
    <name evidence="3" type="ORF">S01H1_56222</name>
</gene>
<evidence type="ECO:0008006" key="4">
    <source>
        <dbReference type="Google" id="ProtNLM"/>
    </source>
</evidence>
<evidence type="ECO:0000256" key="2">
    <source>
        <dbReference type="ARBA" id="ARBA00022898"/>
    </source>
</evidence>
<dbReference type="InterPro" id="IPR015424">
    <property type="entry name" value="PyrdxlP-dep_Trfase"/>
</dbReference>
<dbReference type="Gene3D" id="3.40.640.10">
    <property type="entry name" value="Type I PLP-dependent aspartate aminotransferase-like (Major domain)"/>
    <property type="match status" value="1"/>
</dbReference>
<evidence type="ECO:0000256" key="1">
    <source>
        <dbReference type="ARBA" id="ARBA00001933"/>
    </source>
</evidence>
<reference evidence="3" key="1">
    <citation type="journal article" date="2014" name="Front. Microbiol.">
        <title>High frequency of phylogenetically diverse reductive dehalogenase-homologous genes in deep subseafloor sedimentary metagenomes.</title>
        <authorList>
            <person name="Kawai M."/>
            <person name="Futagami T."/>
            <person name="Toyoda A."/>
            <person name="Takaki Y."/>
            <person name="Nishi S."/>
            <person name="Hori S."/>
            <person name="Arai W."/>
            <person name="Tsubouchi T."/>
            <person name="Morono Y."/>
            <person name="Uchiyama I."/>
            <person name="Ito T."/>
            <person name="Fujiyama A."/>
            <person name="Inagaki F."/>
            <person name="Takami H."/>
        </authorList>
    </citation>
    <scope>NUCLEOTIDE SEQUENCE</scope>
    <source>
        <strain evidence="3">Expedition CK06-06</strain>
    </source>
</reference>
<dbReference type="InterPro" id="IPR015422">
    <property type="entry name" value="PyrdxlP-dep_Trfase_small"/>
</dbReference>
<dbReference type="AlphaFoldDB" id="X0VWB2"/>